<dbReference type="Proteomes" id="UP000471120">
    <property type="component" value="Unassembled WGS sequence"/>
</dbReference>
<organism evidence="2 3">
    <name type="scientific">Rhodococcus rhodnii</name>
    <dbReference type="NCBI Taxonomy" id="38312"/>
    <lineage>
        <taxon>Bacteria</taxon>
        <taxon>Bacillati</taxon>
        <taxon>Actinomycetota</taxon>
        <taxon>Actinomycetes</taxon>
        <taxon>Mycobacteriales</taxon>
        <taxon>Nocardiaceae</taxon>
        <taxon>Rhodococcus</taxon>
    </lineage>
</organism>
<proteinExistence type="predicted"/>
<dbReference type="EMBL" id="QRCM01000001">
    <property type="protein sequence ID" value="TXG91695.1"/>
    <property type="molecule type" value="Genomic_DNA"/>
</dbReference>
<comment type="caution">
    <text evidence="2">The sequence shown here is derived from an EMBL/GenBank/DDBJ whole genome shotgun (WGS) entry which is preliminary data.</text>
</comment>
<dbReference type="AlphaFoldDB" id="A0A6P2CGK0"/>
<reference evidence="2 3" key="1">
    <citation type="submission" date="2018-07" db="EMBL/GenBank/DDBJ databases">
        <title>Genome sequence of Rhodococcus rhodnii ATCC 35071 from Rhodnius prolixus.</title>
        <authorList>
            <person name="Patel V."/>
            <person name="Vogel K.J."/>
        </authorList>
    </citation>
    <scope>NUCLEOTIDE SEQUENCE [LARGE SCALE GENOMIC DNA]</scope>
    <source>
        <strain evidence="2 3">ATCC 35071</strain>
    </source>
</reference>
<protein>
    <submittedName>
        <fullName evidence="2">Extracellular solute-binding protein</fullName>
    </submittedName>
</protein>
<evidence type="ECO:0000313" key="3">
    <source>
        <dbReference type="Proteomes" id="UP000471120"/>
    </source>
</evidence>
<accession>A0A6P2CGK0</accession>
<dbReference type="RefSeq" id="WP_010837329.1">
    <property type="nucleotide sequence ID" value="NZ_QRCM01000001.1"/>
</dbReference>
<dbReference type="PROSITE" id="PS51257">
    <property type="entry name" value="PROKAR_LIPOPROTEIN"/>
    <property type="match status" value="1"/>
</dbReference>
<evidence type="ECO:0000313" key="2">
    <source>
        <dbReference type="EMBL" id="TXG91695.1"/>
    </source>
</evidence>
<sequence>MSTTVRTVLTALSAAAVLATAGCATGTTTAATGSGDPVPELSADQQVEITFESYNLLQAGAWSDTVHSLIDEFEAQHPNISVQAQPTQGGSTDNGATASSVQTQLLAGNPPDVAQLTFDALDFTVNELGAVPVDAIAGADVVDEHLGGEHPFHPNAAGLADWEGTTVGIPYVFSTPVLFYNASVLEAAGLPTDTDLSTWDAVADAARAATEHLGRPALTVSCAVKGGNWCMQGLFRSAGGAVLSDDRETIEFASDDSLDAVHMLRELYDEGVLENASSATMMESFGKGQSAIQLQTSALQSSYLAAADAGGWELRAAAMPAFDGKDAVPTNSGSALFVFSQDPAEQRAAWELISFLTSDHAYEKISTGIGYLPLRTSLTEDGGALKDWVDSLPVVRPNLDQLDTMEPWTSYPGNSYVQVDTVLADAIEQSVFYGKDPEATMRAAAERAQQLIS</sequence>
<dbReference type="InterPro" id="IPR006059">
    <property type="entry name" value="SBP"/>
</dbReference>
<feature type="chain" id="PRO_5027089903" evidence="1">
    <location>
        <begin position="31"/>
        <end position="453"/>
    </location>
</feature>
<gene>
    <name evidence="2" type="ORF">DW322_17740</name>
</gene>
<keyword evidence="1" id="KW-0732">Signal</keyword>
<dbReference type="Pfam" id="PF13416">
    <property type="entry name" value="SBP_bac_8"/>
    <property type="match status" value="1"/>
</dbReference>
<dbReference type="SUPFAM" id="SSF53850">
    <property type="entry name" value="Periplasmic binding protein-like II"/>
    <property type="match status" value="1"/>
</dbReference>
<evidence type="ECO:0000256" key="1">
    <source>
        <dbReference type="SAM" id="SignalP"/>
    </source>
</evidence>
<dbReference type="Gene3D" id="3.40.190.10">
    <property type="entry name" value="Periplasmic binding protein-like II"/>
    <property type="match status" value="1"/>
</dbReference>
<dbReference type="InterPro" id="IPR050490">
    <property type="entry name" value="Bact_solute-bd_prot1"/>
</dbReference>
<name>A0A6P2CGK0_9NOCA</name>
<feature type="signal peptide" evidence="1">
    <location>
        <begin position="1"/>
        <end position="30"/>
    </location>
</feature>
<dbReference type="PANTHER" id="PTHR43649">
    <property type="entry name" value="ARABINOSE-BINDING PROTEIN-RELATED"/>
    <property type="match status" value="1"/>
</dbReference>